<reference evidence="4 5" key="1">
    <citation type="submission" date="2019-02" db="EMBL/GenBank/DDBJ databases">
        <title>Genomic Encyclopedia of Type Strains, Phase IV (KMG-IV): sequencing the most valuable type-strain genomes for metagenomic binning, comparative biology and taxonomic classification.</title>
        <authorList>
            <person name="Goeker M."/>
        </authorList>
    </citation>
    <scope>NUCLEOTIDE SEQUENCE [LARGE SCALE GENOMIC DNA]</scope>
    <source>
        <strain evidence="4 5">DSM 105135</strain>
    </source>
</reference>
<evidence type="ECO:0000256" key="2">
    <source>
        <dbReference type="ARBA" id="ARBA00023002"/>
    </source>
</evidence>
<dbReference type="SMART" id="SM00822">
    <property type="entry name" value="PKS_KR"/>
    <property type="match status" value="1"/>
</dbReference>
<dbReference type="InterPro" id="IPR057326">
    <property type="entry name" value="KR_dom"/>
</dbReference>
<dbReference type="RefSeq" id="WP_130411176.1">
    <property type="nucleotide sequence ID" value="NZ_SHKX01000010.1"/>
</dbReference>
<sequence>MTDPVLIYGANGGIGSALARRLHAEGRRVHLAGRRAEPLAALAAELDAPYTVADVLEPASFAQVQAEAGPRLSGLVYAVGSITLKSLARLTEADALRDYRLNALGAALAVQAALPALKSCESGASVLLFSSVAALNGYPMHASIAMAKGAVNGLVLALAAELAPRIRVNAIAPSLTRTGLAAGLLANEKTAQALAELHPLPRVGEPEEVAALARFLLSGEASWMTGQVVALDGGRSGVRPKG</sequence>
<accession>A0A4Q7ZCU4</accession>
<dbReference type="Proteomes" id="UP000292423">
    <property type="component" value="Unassembled WGS sequence"/>
</dbReference>
<protein>
    <submittedName>
        <fullName evidence="4">NAD(P)-dependent dehydrogenase (Short-subunit alcohol dehydrogenase family)</fullName>
    </submittedName>
</protein>
<name>A0A4Q7ZCU4_9GAMM</name>
<evidence type="ECO:0000259" key="3">
    <source>
        <dbReference type="SMART" id="SM00822"/>
    </source>
</evidence>
<dbReference type="PRINTS" id="PR00081">
    <property type="entry name" value="GDHRDH"/>
</dbReference>
<dbReference type="CDD" id="cd05233">
    <property type="entry name" value="SDR_c"/>
    <property type="match status" value="1"/>
</dbReference>
<dbReference type="SUPFAM" id="SSF51735">
    <property type="entry name" value="NAD(P)-binding Rossmann-fold domains"/>
    <property type="match status" value="1"/>
</dbReference>
<comment type="caution">
    <text evidence="4">The sequence shown here is derived from an EMBL/GenBank/DDBJ whole genome shotgun (WGS) entry which is preliminary data.</text>
</comment>
<dbReference type="EMBL" id="SHKX01000010">
    <property type="protein sequence ID" value="RZU47971.1"/>
    <property type="molecule type" value="Genomic_DNA"/>
</dbReference>
<feature type="domain" description="Ketoreductase" evidence="3">
    <location>
        <begin position="3"/>
        <end position="174"/>
    </location>
</feature>
<proteinExistence type="inferred from homology"/>
<dbReference type="InterPro" id="IPR002347">
    <property type="entry name" value="SDR_fam"/>
</dbReference>
<dbReference type="OrthoDB" id="9806974at2"/>
<dbReference type="AlphaFoldDB" id="A0A4Q7ZCU4"/>
<dbReference type="InterPro" id="IPR051122">
    <property type="entry name" value="SDR_DHRS6-like"/>
</dbReference>
<dbReference type="PANTHER" id="PTHR43477:SF1">
    <property type="entry name" value="DIHYDROANTICAPSIN 7-DEHYDROGENASE"/>
    <property type="match status" value="1"/>
</dbReference>
<keyword evidence="2" id="KW-0560">Oxidoreductase</keyword>
<dbReference type="InterPro" id="IPR036291">
    <property type="entry name" value="NAD(P)-bd_dom_sf"/>
</dbReference>
<evidence type="ECO:0000313" key="5">
    <source>
        <dbReference type="Proteomes" id="UP000292423"/>
    </source>
</evidence>
<comment type="similarity">
    <text evidence="1">Belongs to the short-chain dehydrogenases/reductases (SDR) family.</text>
</comment>
<keyword evidence="5" id="KW-1185">Reference proteome</keyword>
<evidence type="ECO:0000256" key="1">
    <source>
        <dbReference type="ARBA" id="ARBA00006484"/>
    </source>
</evidence>
<gene>
    <name evidence="4" type="ORF">EV700_0940</name>
</gene>
<dbReference type="Pfam" id="PF13561">
    <property type="entry name" value="adh_short_C2"/>
    <property type="match status" value="1"/>
</dbReference>
<evidence type="ECO:0000313" key="4">
    <source>
        <dbReference type="EMBL" id="RZU47971.1"/>
    </source>
</evidence>
<dbReference type="Gene3D" id="3.40.50.720">
    <property type="entry name" value="NAD(P)-binding Rossmann-like Domain"/>
    <property type="match status" value="1"/>
</dbReference>
<dbReference type="PANTHER" id="PTHR43477">
    <property type="entry name" value="DIHYDROANTICAPSIN 7-DEHYDROGENASE"/>
    <property type="match status" value="1"/>
</dbReference>
<organism evidence="4 5">
    <name type="scientific">Fluviicoccus keumensis</name>
    <dbReference type="NCBI Taxonomy" id="1435465"/>
    <lineage>
        <taxon>Bacteria</taxon>
        <taxon>Pseudomonadati</taxon>
        <taxon>Pseudomonadota</taxon>
        <taxon>Gammaproteobacteria</taxon>
        <taxon>Moraxellales</taxon>
        <taxon>Moraxellaceae</taxon>
        <taxon>Fluviicoccus</taxon>
    </lineage>
</organism>
<dbReference type="GO" id="GO:0016491">
    <property type="term" value="F:oxidoreductase activity"/>
    <property type="evidence" value="ECO:0007669"/>
    <property type="project" value="UniProtKB-KW"/>
</dbReference>